<dbReference type="eggNOG" id="COG4365">
    <property type="taxonomic scope" value="Bacteria"/>
</dbReference>
<dbReference type="Pfam" id="PF24850">
    <property type="entry name" value="CC_BshC"/>
    <property type="match status" value="1"/>
</dbReference>
<organism evidence="5 6">
    <name type="scientific">Desulforamulus hydrothermalis Lam5 = DSM 18033</name>
    <dbReference type="NCBI Taxonomy" id="1121428"/>
    <lineage>
        <taxon>Bacteria</taxon>
        <taxon>Bacillati</taxon>
        <taxon>Bacillota</taxon>
        <taxon>Clostridia</taxon>
        <taxon>Eubacteriales</taxon>
        <taxon>Peptococcaceae</taxon>
        <taxon>Desulforamulus</taxon>
    </lineage>
</organism>
<evidence type="ECO:0000259" key="4">
    <source>
        <dbReference type="Pfam" id="PF24850"/>
    </source>
</evidence>
<dbReference type="EC" id="6.-.-.-" evidence="2"/>
<accession>K8E0G3</accession>
<comment type="similarity">
    <text evidence="2">Belongs to the BshC family.</text>
</comment>
<evidence type="ECO:0000313" key="6">
    <source>
        <dbReference type="Proteomes" id="UP000009315"/>
    </source>
</evidence>
<feature type="domain" description="Bacillithiol biosynthesis BshC N-terminal Rossmann-like" evidence="3">
    <location>
        <begin position="1"/>
        <end position="380"/>
    </location>
</feature>
<evidence type="ECO:0000313" key="5">
    <source>
        <dbReference type="EMBL" id="CCO09042.1"/>
    </source>
</evidence>
<evidence type="ECO:0000256" key="1">
    <source>
        <dbReference type="ARBA" id="ARBA00022598"/>
    </source>
</evidence>
<keyword evidence="1 2" id="KW-0436">Ligase</keyword>
<name>K8E0G3_9FIRM</name>
<dbReference type="STRING" id="1121428.DESHY_60214"/>
<evidence type="ECO:0000259" key="3">
    <source>
        <dbReference type="Pfam" id="PF10079"/>
    </source>
</evidence>
<gene>
    <name evidence="2" type="primary">bshC</name>
    <name evidence="5" type="ORF">DESHY_60214</name>
</gene>
<comment type="function">
    <text evidence="2">Involved in bacillithiol (BSH) biosynthesis. May catalyze the last step of the pathway, the addition of cysteine to glucosamine malate (GlcN-Mal) to generate BSH.</text>
</comment>
<protein>
    <recommendedName>
        <fullName evidence="2">Putative cysteine ligase BshC</fullName>
        <ecNumber evidence="2">6.-.-.-</ecNumber>
    </recommendedName>
</protein>
<sequence>MRIETLDVFFPQPLAQVYISNFLKVSRFFTYDPGQLSQLAKRLSYLSARRQKNHNYKTLAAVLRQDNLQLGCSEQTLHHISLLETGRAVALVTGQQPGLLTGPLYTVYKAMGTIVLARQLSAQLKIPVVPVFWIGADDHDFAEVNHIFVPNARGPQKIALAYKPAGRCSLGHLPVPPEIFEFLQQLEQLTPPIGWQQEGLALLRETARQSADLAQWFGRLMTFLFKDDGLILVNPVLPPLRELSAGVFYRAVNTAPAVNCLLQLACDRVAAAGFTPQVASEANKLHLFMYINGQRTALYLKNDRISDRQGNHTWLPEQLAELTLSRPESFSPDVVLRPVVQEALLPVLGYVAGPGEIAYWALLKNIFQHFGLEMPPVFPRPSFILVEPPVGKILGKYQVSLNLLPEGLEGFMADYIKQADPVGIDELFNNLRSVIKEEQTNLVQKVTQIDPTLKGAGKENLRRLMRVVNSFADKVKQRHRKNNETALRQLKKANEMLCPMGQQQERVYNIFPYLMKYSPGLLQAIYPAVRLYDGRQKIIFFN</sequence>
<dbReference type="InterPro" id="IPR055399">
    <property type="entry name" value="CC_BshC"/>
</dbReference>
<dbReference type="Pfam" id="PF10079">
    <property type="entry name" value="Rossmann-like_BshC"/>
    <property type="match status" value="1"/>
</dbReference>
<keyword evidence="6" id="KW-1185">Reference proteome</keyword>
<comment type="caution">
    <text evidence="5">The sequence shown here is derived from an EMBL/GenBank/DDBJ whole genome shotgun (WGS) entry which is preliminary data.</text>
</comment>
<dbReference type="InterPro" id="IPR055398">
    <property type="entry name" value="Rossmann-like_BshC"/>
</dbReference>
<dbReference type="HAMAP" id="MF_01867">
    <property type="entry name" value="BshC"/>
    <property type="match status" value="1"/>
</dbReference>
<evidence type="ECO:0000256" key="2">
    <source>
        <dbReference type="HAMAP-Rule" id="MF_01867"/>
    </source>
</evidence>
<dbReference type="RefSeq" id="WP_008412797.1">
    <property type="nucleotide sequence ID" value="NZ_CAOS01000013.1"/>
</dbReference>
<dbReference type="GO" id="GO:0016874">
    <property type="term" value="F:ligase activity"/>
    <property type="evidence" value="ECO:0007669"/>
    <property type="project" value="UniProtKB-UniRule"/>
</dbReference>
<dbReference type="PIRSF" id="PIRSF012535">
    <property type="entry name" value="UCP012535"/>
    <property type="match status" value="1"/>
</dbReference>
<dbReference type="AlphaFoldDB" id="K8E0G3"/>
<proteinExistence type="inferred from homology"/>
<dbReference type="EMBL" id="CAOS01000013">
    <property type="protein sequence ID" value="CCO09042.1"/>
    <property type="molecule type" value="Genomic_DNA"/>
</dbReference>
<dbReference type="Proteomes" id="UP000009315">
    <property type="component" value="Unassembled WGS sequence"/>
</dbReference>
<dbReference type="NCBIfam" id="TIGR03998">
    <property type="entry name" value="thiol_BshC"/>
    <property type="match status" value="1"/>
</dbReference>
<dbReference type="InterPro" id="IPR011199">
    <property type="entry name" value="Bacillithiol_biosynth_BshC"/>
</dbReference>
<feature type="domain" description="Bacillithiol biosynthesis BshC C-terminal coiled-coil" evidence="4">
    <location>
        <begin position="384"/>
        <end position="540"/>
    </location>
</feature>
<reference evidence="5 6" key="1">
    <citation type="journal article" date="2013" name="Genome Announc.">
        <title>Genome Sequence of the Sulfate-Reducing Bacterium Desulfotomaculum hydrothermale Lam5(T).</title>
        <authorList>
            <person name="Amin O."/>
            <person name="Fardeau M.L."/>
            <person name="Valette O."/>
            <person name="Hirschler-Rea A."/>
            <person name="Barbe V."/>
            <person name="Medigue C."/>
            <person name="Vacherie B."/>
            <person name="Ollivier B."/>
            <person name="Bertin P.N."/>
            <person name="Dolla A."/>
        </authorList>
    </citation>
    <scope>NUCLEOTIDE SEQUENCE [LARGE SCALE GENOMIC DNA]</scope>
    <source>
        <strain evidence="6">Lam5 / DSM 18033</strain>
    </source>
</reference>
<dbReference type="OrthoDB" id="9765151at2"/>